<geneLocation type="plasmid" evidence="5 6">
    <name>punmamed4</name>
</geneLocation>
<feature type="compositionally biased region" description="Low complexity" evidence="3">
    <location>
        <begin position="52"/>
        <end position="61"/>
    </location>
</feature>
<dbReference type="InterPro" id="IPR036625">
    <property type="entry name" value="E3-bd_dom_sf"/>
</dbReference>
<evidence type="ECO:0000256" key="2">
    <source>
        <dbReference type="SAM" id="Coils"/>
    </source>
</evidence>
<feature type="region of interest" description="Disordered" evidence="3">
    <location>
        <begin position="52"/>
        <end position="85"/>
    </location>
</feature>
<keyword evidence="5" id="KW-0614">Plasmid</keyword>
<protein>
    <recommendedName>
        <fullName evidence="4">Lsr2 DNA-binding domain-containing protein</fullName>
    </recommendedName>
</protein>
<keyword evidence="6" id="KW-1185">Reference proteome</keyword>
<sequence length="283" mass="29690">MPAAPERDSSIPTRAVTTADQRAAALVCAANATGPSDLRLLLDALGLAPGPADPATTPIAPNRTNTPNTVAARRPNPEGTPMATSPNAYTAVALSMRNDGRTAEEIADEIRIPLDEVHQMLAANPPAGGLVATVTPPTPAVDLTDPAPVTVPVELIEDVTADQVLNELIAWGQAHGDTAVRQHAAAVRAGITALRKRRATDDELHAAQSQIQHLEEQLQALRGRVAELQPEQSAPRRKPKRDYDPKTVRAWAATQGITVAPAGIVPGHVVDAWRKATGHGLAA</sequence>
<evidence type="ECO:0000313" key="6">
    <source>
        <dbReference type="Proteomes" id="UP001212821"/>
    </source>
</evidence>
<dbReference type="Proteomes" id="UP001212821">
    <property type="component" value="Plasmid punmamed4"/>
</dbReference>
<proteinExistence type="predicted"/>
<name>A0ABY7QHA4_9ACTN</name>
<keyword evidence="2" id="KW-0175">Coiled coil</keyword>
<dbReference type="InterPro" id="IPR055370">
    <property type="entry name" value="Lsr2_DNA-bd"/>
</dbReference>
<dbReference type="EMBL" id="CP115453">
    <property type="protein sequence ID" value="WBP92203.1"/>
    <property type="molecule type" value="Genomic_DNA"/>
</dbReference>
<evidence type="ECO:0000256" key="3">
    <source>
        <dbReference type="SAM" id="MobiDB-lite"/>
    </source>
</evidence>
<dbReference type="Gene3D" id="4.10.320.10">
    <property type="entry name" value="E3-binding domain"/>
    <property type="match status" value="1"/>
</dbReference>
<evidence type="ECO:0000256" key="1">
    <source>
        <dbReference type="ARBA" id="ARBA00023125"/>
    </source>
</evidence>
<reference evidence="5 6" key="1">
    <citation type="submission" date="2022-12" db="EMBL/GenBank/DDBJ databases">
        <title>HUAS 3-15.</title>
        <authorList>
            <person name="Mo P."/>
        </authorList>
    </citation>
    <scope>NUCLEOTIDE SEQUENCE [LARGE SCALE GENOMIC DNA]</scope>
    <source>
        <strain evidence="5 6">HUAS 3-15</strain>
        <plasmid evidence="5 6">punmamed4</plasmid>
    </source>
</reference>
<gene>
    <name evidence="5" type="ORF">O1G21_41075</name>
</gene>
<keyword evidence="1" id="KW-0238">DNA-binding</keyword>
<evidence type="ECO:0000313" key="5">
    <source>
        <dbReference type="EMBL" id="WBP92203.1"/>
    </source>
</evidence>
<feature type="domain" description="Lsr2 DNA-binding" evidence="4">
    <location>
        <begin position="242"/>
        <end position="276"/>
    </location>
</feature>
<evidence type="ECO:0000259" key="4">
    <source>
        <dbReference type="Pfam" id="PF23359"/>
    </source>
</evidence>
<dbReference type="Pfam" id="PF23359">
    <property type="entry name" value="Lsr2_DNA-bd"/>
    <property type="match status" value="1"/>
</dbReference>
<accession>A0ABY7QHA4</accession>
<feature type="coiled-coil region" evidence="2">
    <location>
        <begin position="197"/>
        <end position="231"/>
    </location>
</feature>
<organism evidence="5 6">
    <name type="scientific">Kitasatospora cathayae</name>
    <dbReference type="NCBI Taxonomy" id="3004092"/>
    <lineage>
        <taxon>Bacteria</taxon>
        <taxon>Bacillati</taxon>
        <taxon>Actinomycetota</taxon>
        <taxon>Actinomycetes</taxon>
        <taxon>Kitasatosporales</taxon>
        <taxon>Streptomycetaceae</taxon>
        <taxon>Kitasatospora</taxon>
    </lineage>
</organism>
<dbReference type="RefSeq" id="WP_270151951.1">
    <property type="nucleotide sequence ID" value="NZ_CP115453.1"/>
</dbReference>